<accession>A0A4Y1ZI68</accession>
<comment type="caution">
    <text evidence="2">The sequence shown here is derived from an EMBL/GenBank/DDBJ whole genome shotgun (WGS) entry which is preliminary data.</text>
</comment>
<organism evidence="2 3">
    <name type="scientific">Sporolactobacillus inulinus</name>
    <dbReference type="NCBI Taxonomy" id="2078"/>
    <lineage>
        <taxon>Bacteria</taxon>
        <taxon>Bacillati</taxon>
        <taxon>Bacillota</taxon>
        <taxon>Bacilli</taxon>
        <taxon>Bacillales</taxon>
        <taxon>Sporolactobacillaceae</taxon>
        <taxon>Sporolactobacillus</taxon>
    </lineage>
</organism>
<dbReference type="EMBL" id="BEXB01000058">
    <property type="protein sequence ID" value="GAY78719.1"/>
    <property type="molecule type" value="Genomic_DNA"/>
</dbReference>
<dbReference type="SUPFAM" id="SSF53098">
    <property type="entry name" value="Ribonuclease H-like"/>
    <property type="match status" value="1"/>
</dbReference>
<dbReference type="GO" id="GO:0004523">
    <property type="term" value="F:RNA-DNA hybrid ribonuclease activity"/>
    <property type="evidence" value="ECO:0007669"/>
    <property type="project" value="InterPro"/>
</dbReference>
<gene>
    <name evidence="2" type="ORF">NBRC111894_4273</name>
</gene>
<reference evidence="2 3" key="1">
    <citation type="submission" date="2017-11" db="EMBL/GenBank/DDBJ databases">
        <title>Draft Genome Sequence of Sporolactobacillus inulinus NBRC 111894 Isolated from Koso, a Japanese Sugar-Vegetable Fermented Beverage.</title>
        <authorList>
            <person name="Chiou T.Y."/>
            <person name="Oshima K."/>
            <person name="Suda W."/>
            <person name="Hattori M."/>
            <person name="Takahashi T."/>
        </authorList>
    </citation>
    <scope>NUCLEOTIDE SEQUENCE [LARGE SCALE GENOMIC DNA]</scope>
    <source>
        <strain evidence="2 3">NBRC111894</strain>
    </source>
</reference>
<dbReference type="RefSeq" id="WP_262393513.1">
    <property type="nucleotide sequence ID" value="NZ_BEXB01000058.1"/>
</dbReference>
<dbReference type="Gene3D" id="3.30.420.10">
    <property type="entry name" value="Ribonuclease H-like superfamily/Ribonuclease H"/>
    <property type="match status" value="1"/>
</dbReference>
<name>A0A4Y1ZI68_9BACL</name>
<feature type="domain" description="RNase H type-1" evidence="1">
    <location>
        <begin position="245"/>
        <end position="383"/>
    </location>
</feature>
<dbReference type="GO" id="GO:0003676">
    <property type="term" value="F:nucleic acid binding"/>
    <property type="evidence" value="ECO:0007669"/>
    <property type="project" value="InterPro"/>
</dbReference>
<evidence type="ECO:0000313" key="2">
    <source>
        <dbReference type="EMBL" id="GAY78719.1"/>
    </source>
</evidence>
<sequence length="401" mass="47149">MQQFGYTFRQTVGILNNRISGLDNQNPTYHVIFSNEYSGVFSSQEMRFISNKEQFIVNKKFYLEESAINFFKKNIDSYLNERYYLVISERVQGIFTDIDKLQPFVDTDTVIKEFDDLLTAEKRLKNYIKRQKKKAGYIVIFSKNFSGIFNIKEKSLIPKHESIYYEMRFKSEKEAIDDFLKNEAIYHKKTYYVIQSNRISGIFSGLELVKPFTKDGMDVTIKKHNTIKEARAHFEQLKELNGLERQVVAYVDGSYCSKTMLSGFAFLLVAHHRVIFEDRGASFCDNDMKHLNGELEAVMNSILKAIDLGFTKIIIRYDASVILSWSNKESQRVRSNNSRLLSKQYHEFINRTRAYINIDFEKVKAHTHKYYNDRVDYLAKQAAGNRTLEATFDKRSEYFRK</sequence>
<proteinExistence type="predicted"/>
<dbReference type="AlphaFoldDB" id="A0A4Y1ZI68"/>
<dbReference type="InterPro" id="IPR012337">
    <property type="entry name" value="RNaseH-like_sf"/>
</dbReference>
<dbReference type="InterPro" id="IPR002156">
    <property type="entry name" value="RNaseH_domain"/>
</dbReference>
<dbReference type="Proteomes" id="UP000319716">
    <property type="component" value="Unassembled WGS sequence"/>
</dbReference>
<evidence type="ECO:0000259" key="1">
    <source>
        <dbReference type="Pfam" id="PF00075"/>
    </source>
</evidence>
<protein>
    <submittedName>
        <fullName evidence="2">Ribonuclease HI-related protein</fullName>
    </submittedName>
</protein>
<dbReference type="Pfam" id="PF00075">
    <property type="entry name" value="RNase_H"/>
    <property type="match status" value="1"/>
</dbReference>
<dbReference type="InterPro" id="IPR036397">
    <property type="entry name" value="RNaseH_sf"/>
</dbReference>
<evidence type="ECO:0000313" key="3">
    <source>
        <dbReference type="Proteomes" id="UP000319716"/>
    </source>
</evidence>